<keyword evidence="2" id="KW-1185">Reference proteome</keyword>
<comment type="caution">
    <text evidence="1">The sequence shown here is derived from an EMBL/GenBank/DDBJ whole genome shotgun (WGS) entry which is preliminary data.</text>
</comment>
<dbReference type="AlphaFoldDB" id="A0AAV4SLC5"/>
<proteinExistence type="predicted"/>
<organism evidence="1 2">
    <name type="scientific">Caerostris darwini</name>
    <dbReference type="NCBI Taxonomy" id="1538125"/>
    <lineage>
        <taxon>Eukaryota</taxon>
        <taxon>Metazoa</taxon>
        <taxon>Ecdysozoa</taxon>
        <taxon>Arthropoda</taxon>
        <taxon>Chelicerata</taxon>
        <taxon>Arachnida</taxon>
        <taxon>Araneae</taxon>
        <taxon>Araneomorphae</taxon>
        <taxon>Entelegynae</taxon>
        <taxon>Araneoidea</taxon>
        <taxon>Araneidae</taxon>
        <taxon>Caerostris</taxon>
    </lineage>
</organism>
<accession>A0AAV4SLC5</accession>
<dbReference type="EMBL" id="BPLQ01008007">
    <property type="protein sequence ID" value="GIY34026.1"/>
    <property type="molecule type" value="Genomic_DNA"/>
</dbReference>
<name>A0AAV4SLC5_9ARAC</name>
<gene>
    <name evidence="1" type="ORF">CDAR_225181</name>
</gene>
<sequence>MYFNAECSKLLARRCHHVSSPTNFIFPFPAIAYQSPLVSKPTLLSQSLPLLFTEFIALYFSCSPISLACREDGDANETKIIAGMLSLVNCDYAADVIVTCHPGSAPGGVRALAAPEVSKKCAVFGFHAAGWSSNPKEPLDTE</sequence>
<evidence type="ECO:0000313" key="2">
    <source>
        <dbReference type="Proteomes" id="UP001054837"/>
    </source>
</evidence>
<protein>
    <submittedName>
        <fullName evidence="1">Uncharacterized protein</fullName>
    </submittedName>
</protein>
<reference evidence="1 2" key="1">
    <citation type="submission" date="2021-06" db="EMBL/GenBank/DDBJ databases">
        <title>Caerostris darwini draft genome.</title>
        <authorList>
            <person name="Kono N."/>
            <person name="Arakawa K."/>
        </authorList>
    </citation>
    <scope>NUCLEOTIDE SEQUENCE [LARGE SCALE GENOMIC DNA]</scope>
</reference>
<evidence type="ECO:0000313" key="1">
    <source>
        <dbReference type="EMBL" id="GIY34026.1"/>
    </source>
</evidence>
<dbReference type="Proteomes" id="UP001054837">
    <property type="component" value="Unassembled WGS sequence"/>
</dbReference>